<organism evidence="5 6">
    <name type="scientific">Methanimicrococcus hongohii</name>
    <dbReference type="NCBI Taxonomy" id="3028295"/>
    <lineage>
        <taxon>Archaea</taxon>
        <taxon>Methanobacteriati</taxon>
        <taxon>Methanobacteriota</taxon>
        <taxon>Stenosarchaea group</taxon>
        <taxon>Methanomicrobia</taxon>
        <taxon>Methanosarcinales</taxon>
        <taxon>Methanosarcinaceae</taxon>
        <taxon>Methanimicrococcus</taxon>
    </lineage>
</organism>
<dbReference type="RefSeq" id="WP_316557378.1">
    <property type="nucleotide sequence ID" value="NZ_CP131059.1"/>
</dbReference>
<dbReference type="Pfam" id="PF00005">
    <property type="entry name" value="ABC_tran"/>
    <property type="match status" value="2"/>
</dbReference>
<dbReference type="InterPro" id="IPR017669">
    <property type="entry name" value="Me_Coenz_M_Rdtase_A2"/>
</dbReference>
<dbReference type="SMART" id="SM00382">
    <property type="entry name" value="AAA"/>
    <property type="match status" value="2"/>
</dbReference>
<dbReference type="InterPro" id="IPR003439">
    <property type="entry name" value="ABC_transporter-like_ATP-bd"/>
</dbReference>
<dbReference type="SUPFAM" id="SSF52540">
    <property type="entry name" value="P-loop containing nucleoside triphosphate hydrolases"/>
    <property type="match status" value="2"/>
</dbReference>
<feature type="region of interest" description="Disordered" evidence="3">
    <location>
        <begin position="520"/>
        <end position="625"/>
    </location>
</feature>
<dbReference type="PROSITE" id="PS00211">
    <property type="entry name" value="ABC_TRANSPORTER_1"/>
    <property type="match status" value="1"/>
</dbReference>
<dbReference type="GO" id="GO:0016887">
    <property type="term" value="F:ATP hydrolysis activity"/>
    <property type="evidence" value="ECO:0007669"/>
    <property type="project" value="InterPro"/>
</dbReference>
<dbReference type="GO" id="GO:0005524">
    <property type="term" value="F:ATP binding"/>
    <property type="evidence" value="ECO:0007669"/>
    <property type="project" value="UniProtKB-KW"/>
</dbReference>
<evidence type="ECO:0000313" key="6">
    <source>
        <dbReference type="Proteomes" id="UP001302978"/>
    </source>
</evidence>
<accession>A0AA97A2L5</accession>
<dbReference type="GO" id="GO:0019700">
    <property type="term" value="P:organic phosphonate catabolic process"/>
    <property type="evidence" value="ECO:0007669"/>
    <property type="project" value="TreeGrafter"/>
</dbReference>
<keyword evidence="1" id="KW-0547">Nucleotide-binding</keyword>
<protein>
    <submittedName>
        <fullName evidence="5">Vitamin B12 import ATP-binding protein BtuD</fullName>
    </submittedName>
</protein>
<gene>
    <name evidence="5" type="primary">btuD_9</name>
    <name evidence="5" type="ORF">MmiHf6_15330</name>
</gene>
<dbReference type="PROSITE" id="PS50893">
    <property type="entry name" value="ABC_TRANSPORTER_2"/>
    <property type="match status" value="2"/>
</dbReference>
<dbReference type="KEGG" id="mehf:MmiHf6_15330"/>
<dbReference type="InterPro" id="IPR017871">
    <property type="entry name" value="ABC_transporter-like_CS"/>
</dbReference>
<keyword evidence="6" id="KW-1185">Reference proteome</keyword>
<reference evidence="5 6" key="1">
    <citation type="submission" date="2023-07" db="EMBL/GenBank/DDBJ databases">
        <title>Closed genoem sequence of Methanomicrococcus sp. Hf6.</title>
        <authorList>
            <person name="Poehlein A."/>
            <person name="Protasov E."/>
            <person name="Platt K."/>
            <person name="Reeh H."/>
            <person name="Daniel R."/>
            <person name="Brune A."/>
        </authorList>
    </citation>
    <scope>NUCLEOTIDE SEQUENCE [LARGE SCALE GENOMIC DNA]</scope>
    <source>
        <strain evidence="5 6">Hf6</strain>
    </source>
</reference>
<feature type="compositionally biased region" description="Low complexity" evidence="3">
    <location>
        <begin position="570"/>
        <end position="595"/>
    </location>
</feature>
<evidence type="ECO:0000256" key="2">
    <source>
        <dbReference type="ARBA" id="ARBA00022840"/>
    </source>
</evidence>
<proteinExistence type="predicted"/>
<dbReference type="Gene3D" id="3.40.50.300">
    <property type="entry name" value="P-loop containing nucleotide triphosphate hydrolases"/>
    <property type="match status" value="2"/>
</dbReference>
<dbReference type="InterPro" id="IPR027417">
    <property type="entry name" value="P-loop_NTPase"/>
</dbReference>
<feature type="compositionally biased region" description="Basic and acidic residues" evidence="3">
    <location>
        <begin position="596"/>
        <end position="616"/>
    </location>
</feature>
<dbReference type="Proteomes" id="UP001302978">
    <property type="component" value="Chromosome"/>
</dbReference>
<feature type="compositionally biased region" description="Basic and acidic residues" evidence="3">
    <location>
        <begin position="520"/>
        <end position="569"/>
    </location>
</feature>
<dbReference type="PANTHER" id="PTHR42764:SF2">
    <property type="entry name" value="ABC TRANSPORTER, ATP-BINDING PROTEIN"/>
    <property type="match status" value="1"/>
</dbReference>
<feature type="domain" description="ABC transporter" evidence="4">
    <location>
        <begin position="287"/>
        <end position="535"/>
    </location>
</feature>
<keyword evidence="2 5" id="KW-0067">ATP-binding</keyword>
<feature type="domain" description="ABC transporter" evidence="4">
    <location>
        <begin position="5"/>
        <end position="276"/>
    </location>
</feature>
<dbReference type="InterPro" id="IPR003593">
    <property type="entry name" value="AAA+_ATPase"/>
</dbReference>
<evidence type="ECO:0000256" key="1">
    <source>
        <dbReference type="ARBA" id="ARBA00022741"/>
    </source>
</evidence>
<sequence>MSAFIEVKNLSVDFDGKFVLQNVNLTVDEGEVIGILGKSGAGKTILMHVLRGTEAIGNVTGQVLYNVARCECCHHVEFPSMVGKKCNCGCNGKYEPFSVDFATADLHDESRKDVTRRISIMIQRTFALYGDDSVLTNILNALNEVGYKGTDTIKKAADLLEEVNVSHRMLHIARELSGGEKQRVVLARQLVKEPLLLLADEPTGTLDPMNADLVHKILTKAVETRGMTMIITSHWPDVILELAHKAILLDEGKVIGMGDPKTIVDQFMEGYTEIVTEKPKEFGEPIIKVEHLTKKYVSVDRGVVRAVDDISFEVYEREIFGLIGESGAGKTTTSKILIGVVPPTSGEVLVRVGEEWVDMTVPGVDNKGRATKYMGILYQEYCLYPHSTVIENLTESISLDLPYELGVRKAIQTLKVAGFTEEGAKSILNKQTFELSEGERHRVAMAQVLMKEPNIVIMDEPTGTMDPLTRASVTNSILNAREKLGETFVIVSHDMDFVHEVCDRVAYIKGGKIEAIGDPHDIVPKLMKDERPSEKKPASKDEKEKKAAKDDKTAKDEKKSKSKTTEKTAAKTTVKTTSKATSKTTKTTAKSASKTDASKKADLSKAEEKAAEKENIEINTDGGCV</sequence>
<evidence type="ECO:0000313" key="5">
    <source>
        <dbReference type="EMBL" id="WNY24203.1"/>
    </source>
</evidence>
<evidence type="ECO:0000256" key="3">
    <source>
        <dbReference type="SAM" id="MobiDB-lite"/>
    </source>
</evidence>
<dbReference type="AlphaFoldDB" id="A0AA97A2L5"/>
<dbReference type="NCBIfam" id="TIGR03269">
    <property type="entry name" value="met_CoM_red_A2"/>
    <property type="match status" value="1"/>
</dbReference>
<dbReference type="EMBL" id="CP131059">
    <property type="protein sequence ID" value="WNY24203.1"/>
    <property type="molecule type" value="Genomic_DNA"/>
</dbReference>
<dbReference type="PANTHER" id="PTHR42764">
    <property type="entry name" value="PHOSPHONATES UTILIZATION ATP-BINDING PROTEIN PHNK-RELATED"/>
    <property type="match status" value="1"/>
</dbReference>
<dbReference type="GeneID" id="85196135"/>
<name>A0AA97A2L5_9EURY</name>
<evidence type="ECO:0000259" key="4">
    <source>
        <dbReference type="PROSITE" id="PS50893"/>
    </source>
</evidence>